<evidence type="ECO:0000259" key="2">
    <source>
        <dbReference type="PROSITE" id="PS50235"/>
    </source>
</evidence>
<dbReference type="InterPro" id="IPR001394">
    <property type="entry name" value="Peptidase_C19_UCH"/>
</dbReference>
<name>A0A833N2T5_9BACT</name>
<dbReference type="Gene3D" id="3.90.70.10">
    <property type="entry name" value="Cysteine proteinases"/>
    <property type="match status" value="1"/>
</dbReference>
<dbReference type="PROSITE" id="PS51257">
    <property type="entry name" value="PROKAR_LIPOPROTEIN"/>
    <property type="match status" value="1"/>
</dbReference>
<dbReference type="Pfam" id="PF00443">
    <property type="entry name" value="UCH"/>
    <property type="match status" value="1"/>
</dbReference>
<feature type="domain" description="USP" evidence="2">
    <location>
        <begin position="50"/>
        <end position="374"/>
    </location>
</feature>
<dbReference type="PROSITE" id="PS00973">
    <property type="entry name" value="USP_2"/>
    <property type="match status" value="1"/>
</dbReference>
<protein>
    <recommendedName>
        <fullName evidence="2">USP domain-containing protein</fullName>
    </recommendedName>
</protein>
<keyword evidence="1" id="KW-0732">Signal</keyword>
<dbReference type="RefSeq" id="WP_152211366.1">
    <property type="nucleotide sequence ID" value="NZ_WFLN01000004.1"/>
</dbReference>
<gene>
    <name evidence="3" type="ORF">GCL57_00860</name>
</gene>
<dbReference type="GO" id="GO:0004843">
    <property type="term" value="F:cysteine-type deubiquitinase activity"/>
    <property type="evidence" value="ECO:0007669"/>
    <property type="project" value="InterPro"/>
</dbReference>
<dbReference type="Proteomes" id="UP000442694">
    <property type="component" value="Unassembled WGS sequence"/>
</dbReference>
<dbReference type="EMBL" id="WFLN01000004">
    <property type="protein sequence ID" value="KAB8033278.1"/>
    <property type="molecule type" value="Genomic_DNA"/>
</dbReference>
<comment type="caution">
    <text evidence="3">The sequence shown here is derived from an EMBL/GenBank/DDBJ whole genome shotgun (WGS) entry which is preliminary data.</text>
</comment>
<dbReference type="PANTHER" id="PTHR24006">
    <property type="entry name" value="UBIQUITIN CARBOXYL-TERMINAL HYDROLASE"/>
    <property type="match status" value="1"/>
</dbReference>
<dbReference type="GO" id="GO:0016579">
    <property type="term" value="P:protein deubiquitination"/>
    <property type="evidence" value="ECO:0007669"/>
    <property type="project" value="InterPro"/>
</dbReference>
<feature type="signal peptide" evidence="1">
    <location>
        <begin position="1"/>
        <end position="27"/>
    </location>
</feature>
<accession>A0A833N2T5</accession>
<evidence type="ECO:0000313" key="3">
    <source>
        <dbReference type="EMBL" id="KAB8033278.1"/>
    </source>
</evidence>
<dbReference type="InterPro" id="IPR038765">
    <property type="entry name" value="Papain-like_cys_pep_sf"/>
</dbReference>
<proteinExistence type="predicted"/>
<dbReference type="CDD" id="cd02257">
    <property type="entry name" value="Peptidase_C19"/>
    <property type="match status" value="1"/>
</dbReference>
<dbReference type="GO" id="GO:0005829">
    <property type="term" value="C:cytosol"/>
    <property type="evidence" value="ECO:0007669"/>
    <property type="project" value="TreeGrafter"/>
</dbReference>
<sequence length="376" mass="42990">MMKLNILTHSLLFSLLFLIGCSNSNQKNNTEQPAGISNSESNKIYLSEALGTVNLGNTCFANSVHKLIWEYLRNHKVNPSIKKNTDVQKSFYDFMAIMNRKNDLLNTNPSQVTFENAKDPFYEYQLNTLFENIKNELKSQGGDGTISGYSLKKDQMDADEYFVKLIDLLDLNSVLPSLTISTQIVLKSGRKLPAQAESTKKDGSPNDIFYFRINIQNKLHSFDQLLLNNLTTEIDDFRVEGVPHNITKNTYFTLKDMNKIPDKFVFGLKRFTHDLNGKLSKNNDNISLSKNINIDFFSMNLSEKTSVSYELNGVVVHYGNGLNGGHYVAYIMADNNNWYKHNDTHISLIETDYEQLEMKNDIENNGYLFLFSKINN</sequence>
<keyword evidence="4" id="KW-1185">Reference proteome</keyword>
<dbReference type="InterPro" id="IPR018200">
    <property type="entry name" value="USP_CS"/>
</dbReference>
<dbReference type="InterPro" id="IPR050164">
    <property type="entry name" value="Peptidase_C19"/>
</dbReference>
<dbReference type="PROSITE" id="PS50235">
    <property type="entry name" value="USP_3"/>
    <property type="match status" value="1"/>
</dbReference>
<feature type="chain" id="PRO_5032609962" description="USP domain-containing protein" evidence="1">
    <location>
        <begin position="28"/>
        <end position="376"/>
    </location>
</feature>
<reference evidence="3 4" key="1">
    <citation type="submission" date="2019-10" db="EMBL/GenBank/DDBJ databases">
        <title>New genus of Silvanigrellaceae.</title>
        <authorList>
            <person name="Pitt A."/>
            <person name="Hahn M.W."/>
        </authorList>
    </citation>
    <scope>NUCLEOTIDE SEQUENCE [LARGE SCALE GENOMIC DNA]</scope>
    <source>
        <strain evidence="3 4">33A1-SZDP</strain>
    </source>
</reference>
<evidence type="ECO:0000313" key="4">
    <source>
        <dbReference type="Proteomes" id="UP000442694"/>
    </source>
</evidence>
<dbReference type="SUPFAM" id="SSF54001">
    <property type="entry name" value="Cysteine proteinases"/>
    <property type="match status" value="1"/>
</dbReference>
<dbReference type="AlphaFoldDB" id="A0A833N2T5"/>
<dbReference type="InterPro" id="IPR028889">
    <property type="entry name" value="USP"/>
</dbReference>
<organism evidence="3 4">
    <name type="scientific">Fluviispira multicolorata</name>
    <dbReference type="NCBI Taxonomy" id="2654512"/>
    <lineage>
        <taxon>Bacteria</taxon>
        <taxon>Pseudomonadati</taxon>
        <taxon>Bdellovibrionota</taxon>
        <taxon>Oligoflexia</taxon>
        <taxon>Silvanigrellales</taxon>
        <taxon>Silvanigrellaceae</taxon>
        <taxon>Fluviispira</taxon>
    </lineage>
</organism>
<evidence type="ECO:0000256" key="1">
    <source>
        <dbReference type="SAM" id="SignalP"/>
    </source>
</evidence>